<evidence type="ECO:0000313" key="4">
    <source>
        <dbReference type="Proteomes" id="UP000076959"/>
    </source>
</evidence>
<proteinExistence type="predicted"/>
<dbReference type="EMBL" id="LUUB01000042">
    <property type="protein sequence ID" value="OAF12271.1"/>
    <property type="molecule type" value="Genomic_DNA"/>
</dbReference>
<dbReference type="OrthoDB" id="8234420at2"/>
<dbReference type="Pfam" id="PF05957">
    <property type="entry name" value="DUF883"/>
    <property type="match status" value="1"/>
</dbReference>
<keyword evidence="1" id="KW-0472">Membrane</keyword>
<dbReference type="InterPro" id="IPR043604">
    <property type="entry name" value="DUF883_N"/>
</dbReference>
<feature type="transmembrane region" description="Helical" evidence="1">
    <location>
        <begin position="104"/>
        <end position="121"/>
    </location>
</feature>
<dbReference type="Gene3D" id="1.20.120.20">
    <property type="entry name" value="Apolipoprotein"/>
    <property type="match status" value="1"/>
</dbReference>
<sequence>MSMTNDETGMSDWTDKATRERLEKDVAAVKSDIAALTEQITDALNTFANSAGKQARRGYRQARQNVDSTIDDMSERSSAMMDAAQDAYGTIEETLEDAITQRPLATVGLALGIGFLIGLAWRR</sequence>
<accession>A0A176YX30</accession>
<evidence type="ECO:0000256" key="1">
    <source>
        <dbReference type="SAM" id="Phobius"/>
    </source>
</evidence>
<dbReference type="STRING" id="1505087.AYJ54_06940"/>
<dbReference type="PANTHER" id="PTHR35893">
    <property type="entry name" value="INNER MEMBRANE PROTEIN-RELATED"/>
    <property type="match status" value="1"/>
</dbReference>
<organism evidence="3 4">
    <name type="scientific">Bradyrhizobium centrolobii</name>
    <dbReference type="NCBI Taxonomy" id="1505087"/>
    <lineage>
        <taxon>Bacteria</taxon>
        <taxon>Pseudomonadati</taxon>
        <taxon>Pseudomonadota</taxon>
        <taxon>Alphaproteobacteria</taxon>
        <taxon>Hyphomicrobiales</taxon>
        <taxon>Nitrobacteraceae</taxon>
        <taxon>Bradyrhizobium</taxon>
    </lineage>
</organism>
<reference evidence="3 4" key="1">
    <citation type="submission" date="2016-03" db="EMBL/GenBank/DDBJ databases">
        <title>Draft Genome Sequence of the Strain BR 10245 (Bradyrhizobium sp.) isolated from nodules of Centrolobium paraense.</title>
        <authorList>
            <person name="Simoes-Araujo J.L.Sr."/>
            <person name="Barauna A.C."/>
            <person name="Silva K."/>
            <person name="Zilli J.E."/>
        </authorList>
    </citation>
    <scope>NUCLEOTIDE SEQUENCE [LARGE SCALE GENOMIC DNA]</scope>
    <source>
        <strain evidence="3 4">BR 10245</strain>
    </source>
</reference>
<keyword evidence="4" id="KW-1185">Reference proteome</keyword>
<keyword evidence="1" id="KW-1133">Transmembrane helix</keyword>
<feature type="domain" description="DUF883" evidence="2">
    <location>
        <begin position="29"/>
        <end position="83"/>
    </location>
</feature>
<dbReference type="InterPro" id="IPR010279">
    <property type="entry name" value="YqjD/ElaB"/>
</dbReference>
<name>A0A176YX30_9BRAD</name>
<dbReference type="Proteomes" id="UP000076959">
    <property type="component" value="Unassembled WGS sequence"/>
</dbReference>
<protein>
    <recommendedName>
        <fullName evidence="2">DUF883 domain-containing protein</fullName>
    </recommendedName>
</protein>
<dbReference type="PANTHER" id="PTHR35893:SF3">
    <property type="entry name" value="INNER MEMBRANE PROTEIN"/>
    <property type="match status" value="1"/>
</dbReference>
<comment type="caution">
    <text evidence="3">The sequence shown here is derived from an EMBL/GenBank/DDBJ whole genome shotgun (WGS) entry which is preliminary data.</text>
</comment>
<dbReference type="GO" id="GO:0043022">
    <property type="term" value="F:ribosome binding"/>
    <property type="evidence" value="ECO:0007669"/>
    <property type="project" value="InterPro"/>
</dbReference>
<evidence type="ECO:0000259" key="2">
    <source>
        <dbReference type="Pfam" id="PF05957"/>
    </source>
</evidence>
<dbReference type="AlphaFoldDB" id="A0A176YX30"/>
<evidence type="ECO:0000313" key="3">
    <source>
        <dbReference type="EMBL" id="OAF12271.1"/>
    </source>
</evidence>
<dbReference type="RefSeq" id="WP_063699078.1">
    <property type="nucleotide sequence ID" value="NZ_LUUB01000042.1"/>
</dbReference>
<keyword evidence="1" id="KW-0812">Transmembrane</keyword>
<gene>
    <name evidence="3" type="ORF">AYJ54_06940</name>
</gene>